<dbReference type="Pfam" id="PF09484">
    <property type="entry name" value="Cas_TM1802"/>
    <property type="match status" value="1"/>
</dbReference>
<gene>
    <name evidence="1" type="ORF">G5B96_04460</name>
</gene>
<evidence type="ECO:0000313" key="2">
    <source>
        <dbReference type="Proteomes" id="UP000594535"/>
    </source>
</evidence>
<organism evidence="1 2">
    <name type="scientific">Campylobacter concisus</name>
    <dbReference type="NCBI Taxonomy" id="199"/>
    <lineage>
        <taxon>Bacteria</taxon>
        <taxon>Pseudomonadati</taxon>
        <taxon>Campylobacterota</taxon>
        <taxon>Epsilonproteobacteria</taxon>
        <taxon>Campylobacterales</taxon>
        <taxon>Campylobacteraceae</taxon>
        <taxon>Campylobacter</taxon>
    </lineage>
</organism>
<dbReference type="RefSeq" id="WP_196089202.1">
    <property type="nucleotide sequence ID" value="NZ_CP049232.1"/>
</dbReference>
<evidence type="ECO:0000313" key="1">
    <source>
        <dbReference type="EMBL" id="QPI06617.1"/>
    </source>
</evidence>
<reference evidence="1 2" key="1">
    <citation type="journal article" date="2020" name="Microb. Genom.">
        <title>Analysis of complete Campylobacter concisus genomes identifies genomospecies features, secretion systems and novel plasmids and their association with severe ulcerative colitis.</title>
        <authorList>
            <person name="Liu F."/>
            <person name="Chen S."/>
            <person name="Luu L.D.W."/>
            <person name="Lee S.A."/>
            <person name="Tay A.C.Y."/>
            <person name="Wu R."/>
            <person name="Riordan S.M."/>
            <person name="Lan R."/>
            <person name="Liu L."/>
            <person name="Zhang L."/>
        </authorList>
    </citation>
    <scope>NUCLEOTIDE SEQUENCE [LARGE SCALE GENOMIC DNA]</scope>
    <source>
        <strain evidence="1 2">H9O-S2</strain>
    </source>
</reference>
<proteinExistence type="predicted"/>
<name>A0A7S9SAG0_9BACT</name>
<dbReference type="Proteomes" id="UP000594535">
    <property type="component" value="Chromosome"/>
</dbReference>
<accession>A0A7S9SAG0</accession>
<protein>
    <submittedName>
        <fullName evidence="1">Uncharacterized protein</fullName>
    </submittedName>
</protein>
<dbReference type="InterPro" id="IPR013389">
    <property type="entry name" value="CRISPR-assoc_prot_Cas8b"/>
</dbReference>
<sequence length="462" mass="54162">MGLAHKLHVIGNLISDDDTIAMIKNSNFKDSEHIVLTIDFKIENLKLVDKPKISRASLDNIKTLFTKKIGGTSNSYYLYPNFEYQGEKDIYKKFKAISHTLQNSVMVYANEANKHIATLAFEYIKNYEKDELDLKNFKQDDYFLVLLINGKSFFELMPEILQNYLDEFVRPHIKNNKNEPLLKELADVVTKEKIACGYNPDIKFFTMDNYDDSYGIQQINKLPMSLESAKTIKKGWMFAINNLKFYYKGLEYIIIPSMANFDAEIFKGLISFLKNAKNMQEESEREESFMRRLRKQIENYDQINSFTLDILFAEVDQTNLSVKIFSTLEDVLPSRIAKVVKLMQERHITDSSKLVQDSEDVKFTYLKDYFGVLEKYAVATRVKGLDNKIMQEKIFLAKILLGYAKIKYIELLKRFEHFREFDAQNKKKIKDGVKNWIAYPENIVENENKILRFLQEINAIRM</sequence>
<dbReference type="EMBL" id="CP049232">
    <property type="protein sequence ID" value="QPI06617.1"/>
    <property type="molecule type" value="Genomic_DNA"/>
</dbReference>
<dbReference type="AlphaFoldDB" id="A0A7S9SAG0"/>